<dbReference type="EMBL" id="JANBUN010003667">
    <property type="protein sequence ID" value="KAJ2789843.1"/>
    <property type="molecule type" value="Genomic_DNA"/>
</dbReference>
<reference evidence="1" key="1">
    <citation type="submission" date="2022-07" db="EMBL/GenBank/DDBJ databases">
        <title>Phylogenomic reconstructions and comparative analyses of Kickxellomycotina fungi.</title>
        <authorList>
            <person name="Reynolds N.K."/>
            <person name="Stajich J.E."/>
            <person name="Barry K."/>
            <person name="Grigoriev I.V."/>
            <person name="Crous P."/>
            <person name="Smith M.E."/>
        </authorList>
    </citation>
    <scope>NUCLEOTIDE SEQUENCE</scope>
    <source>
        <strain evidence="1">BCRC 34780</strain>
    </source>
</reference>
<organism evidence="1 2">
    <name type="scientific">Coemansia helicoidea</name>
    <dbReference type="NCBI Taxonomy" id="1286919"/>
    <lineage>
        <taxon>Eukaryota</taxon>
        <taxon>Fungi</taxon>
        <taxon>Fungi incertae sedis</taxon>
        <taxon>Zoopagomycota</taxon>
        <taxon>Kickxellomycotina</taxon>
        <taxon>Kickxellomycetes</taxon>
        <taxon>Kickxellales</taxon>
        <taxon>Kickxellaceae</taxon>
        <taxon>Coemansia</taxon>
    </lineage>
</organism>
<proteinExistence type="predicted"/>
<gene>
    <name evidence="1" type="primary">SPC98_2</name>
    <name evidence="1" type="ORF">H4R21_006647</name>
</gene>
<protein>
    <submittedName>
        <fullName evidence="1">Microtubule-nucleating Tub4p (Gamma-tubulin) complex component</fullName>
    </submittedName>
</protein>
<name>A0ACC1KHI4_9FUNG</name>
<accession>A0ACC1KHI4</accession>
<comment type="caution">
    <text evidence="1">The sequence shown here is derived from an EMBL/GenBank/DDBJ whole genome shotgun (WGS) entry which is preliminary data.</text>
</comment>
<evidence type="ECO:0000313" key="1">
    <source>
        <dbReference type="EMBL" id="KAJ2789843.1"/>
    </source>
</evidence>
<evidence type="ECO:0000313" key="2">
    <source>
        <dbReference type="Proteomes" id="UP001140087"/>
    </source>
</evidence>
<sequence length="344" mass="37820">MVNERLMSVLKTRFDLMGHVEAIRRYLLFEKGDFALALMEVLDNQESHAGKSIMAHDLSAVLSSAVRSSNAQHESPERLAALALVLPEEAGHGCGWDEVALSYNLSAPLSYVVPKHTMEKYFAVSRFLLKLKRIEYALHSVWHHQMTGSRSQLRSEDLLKRRSGAGAPPDRSLAAVRKAARESTIACSEMIQFFQQVQRYLSLNVIEGAWAKFLKATSGNSGELGIDLWNAAHSKYIGSIHDVVCGGRDGGRGFQHSLASILGTTAQFITAVKELNSENALAARRAAPDARTGLAEHTARVHATATRFRDQVKDILRVMSRTTAGELPFLVVTIDFNEAYTGSG</sequence>
<dbReference type="Proteomes" id="UP001140087">
    <property type="component" value="Unassembled WGS sequence"/>
</dbReference>
<keyword evidence="2" id="KW-1185">Reference proteome</keyword>